<evidence type="ECO:0000256" key="1">
    <source>
        <dbReference type="ARBA" id="ARBA00005820"/>
    </source>
</evidence>
<dbReference type="InterPro" id="IPR019734">
    <property type="entry name" value="TPR_rpt"/>
</dbReference>
<keyword evidence="4 6" id="KW-0238">DNA-binding</keyword>
<dbReference type="Gene3D" id="1.25.40.10">
    <property type="entry name" value="Tetratricopeptide repeat domain"/>
    <property type="match status" value="3"/>
</dbReference>
<keyword evidence="3" id="KW-0805">Transcription regulation</keyword>
<dbReference type="SUPFAM" id="SSF46894">
    <property type="entry name" value="C-terminal effector domain of the bipartite response regulators"/>
    <property type="match status" value="1"/>
</dbReference>
<evidence type="ECO:0000259" key="7">
    <source>
        <dbReference type="PROSITE" id="PS51755"/>
    </source>
</evidence>
<evidence type="ECO:0000256" key="4">
    <source>
        <dbReference type="ARBA" id="ARBA00023125"/>
    </source>
</evidence>
<comment type="similarity">
    <text evidence="1">Belongs to the AfsR/DnrI/RedD regulatory family.</text>
</comment>
<evidence type="ECO:0000256" key="6">
    <source>
        <dbReference type="PROSITE-ProRule" id="PRU01091"/>
    </source>
</evidence>
<dbReference type="InterPro" id="IPR011990">
    <property type="entry name" value="TPR-like_helical_dom_sf"/>
</dbReference>
<evidence type="ECO:0000313" key="8">
    <source>
        <dbReference type="EMBL" id="MFC6081202.1"/>
    </source>
</evidence>
<dbReference type="Gene3D" id="1.10.10.10">
    <property type="entry name" value="Winged helix-like DNA-binding domain superfamily/Winged helix DNA-binding domain"/>
    <property type="match status" value="1"/>
</dbReference>
<dbReference type="InterPro" id="IPR002182">
    <property type="entry name" value="NB-ARC"/>
</dbReference>
<proteinExistence type="inferred from homology"/>
<dbReference type="CDD" id="cd15831">
    <property type="entry name" value="BTAD"/>
    <property type="match status" value="1"/>
</dbReference>
<dbReference type="Pfam" id="PF03704">
    <property type="entry name" value="BTAD"/>
    <property type="match status" value="1"/>
</dbReference>
<reference evidence="9" key="1">
    <citation type="journal article" date="2019" name="Int. J. Syst. Evol. Microbiol.">
        <title>The Global Catalogue of Microorganisms (GCM) 10K type strain sequencing project: providing services to taxonomists for standard genome sequencing and annotation.</title>
        <authorList>
            <consortium name="The Broad Institute Genomics Platform"/>
            <consortium name="The Broad Institute Genome Sequencing Center for Infectious Disease"/>
            <person name="Wu L."/>
            <person name="Ma J."/>
        </authorList>
    </citation>
    <scope>NUCLEOTIDE SEQUENCE [LARGE SCALE GENOMIC DNA]</scope>
    <source>
        <strain evidence="9">JCM 30346</strain>
    </source>
</reference>
<dbReference type="SUPFAM" id="SSF52540">
    <property type="entry name" value="P-loop containing nucleoside triphosphate hydrolases"/>
    <property type="match status" value="1"/>
</dbReference>
<evidence type="ECO:0000313" key="9">
    <source>
        <dbReference type="Proteomes" id="UP001596137"/>
    </source>
</evidence>
<name>A0ABW1NF79_9ACTN</name>
<comment type="caution">
    <text evidence="8">The sequence shown here is derived from an EMBL/GenBank/DDBJ whole genome shotgun (WGS) entry which is preliminary data.</text>
</comment>
<accession>A0ABW1NF79</accession>
<dbReference type="RefSeq" id="WP_380748772.1">
    <property type="nucleotide sequence ID" value="NZ_JBHSRF010000008.1"/>
</dbReference>
<dbReference type="Gene3D" id="3.40.50.300">
    <property type="entry name" value="P-loop containing nucleotide triphosphate hydrolases"/>
    <property type="match status" value="1"/>
</dbReference>
<gene>
    <name evidence="8" type="ORF">ACFP1K_08535</name>
</gene>
<feature type="domain" description="OmpR/PhoB-type" evidence="7">
    <location>
        <begin position="1"/>
        <end position="95"/>
    </location>
</feature>
<evidence type="ECO:0000256" key="3">
    <source>
        <dbReference type="ARBA" id="ARBA00023015"/>
    </source>
</evidence>
<keyword evidence="2" id="KW-0677">Repeat</keyword>
<dbReference type="PANTHER" id="PTHR35807">
    <property type="entry name" value="TRANSCRIPTIONAL REGULATOR REDD-RELATED"/>
    <property type="match status" value="1"/>
</dbReference>
<evidence type="ECO:0000256" key="2">
    <source>
        <dbReference type="ARBA" id="ARBA00022737"/>
    </source>
</evidence>
<dbReference type="InterPro" id="IPR027417">
    <property type="entry name" value="P-loop_NTPase"/>
</dbReference>
<dbReference type="SMART" id="SM00862">
    <property type="entry name" value="Trans_reg_C"/>
    <property type="match status" value="1"/>
</dbReference>
<dbReference type="InterPro" id="IPR051677">
    <property type="entry name" value="AfsR-DnrI-RedD_regulator"/>
</dbReference>
<organism evidence="8 9">
    <name type="scientific">Sphaerisporangium aureirubrum</name>
    <dbReference type="NCBI Taxonomy" id="1544736"/>
    <lineage>
        <taxon>Bacteria</taxon>
        <taxon>Bacillati</taxon>
        <taxon>Actinomycetota</taxon>
        <taxon>Actinomycetes</taxon>
        <taxon>Streptosporangiales</taxon>
        <taxon>Streptosporangiaceae</taxon>
        <taxon>Sphaerisporangium</taxon>
    </lineage>
</organism>
<dbReference type="Pfam" id="PF00931">
    <property type="entry name" value="NB-ARC"/>
    <property type="match status" value="1"/>
</dbReference>
<evidence type="ECO:0000256" key="5">
    <source>
        <dbReference type="ARBA" id="ARBA00023163"/>
    </source>
</evidence>
<dbReference type="PRINTS" id="PR00364">
    <property type="entry name" value="DISEASERSIST"/>
</dbReference>
<dbReference type="SMART" id="SM00028">
    <property type="entry name" value="TPR"/>
    <property type="match status" value="4"/>
</dbReference>
<dbReference type="Proteomes" id="UP001596137">
    <property type="component" value="Unassembled WGS sequence"/>
</dbReference>
<sequence length="1001" mass="108480">MTVEFRLLGLVEVVSKGVAVPLGGSKPQTLLATLLLQRGQVVPTTRLVDVIWPHHPPETARAVIQTYVKSLRQALARHGLLEVIVTRAPGYMAQVSPGELDLEIFERLVGEGRHAATPQVAADRLEAALALWRGPALAGLEDSLLAGEAARLEQLRLTVTEERIAADLELGRQERVVTELAALVAGNPANERLRGQYMVALYRLGRQSDALATYREGRKALIDELGVDPGPELSGIHTSILRADTGLLGKPAEPVARDVMPAQLPVVPADFTGRAAQIAALAEALMPRPGSWAGPVQVVAGQGGSGKSTLAARVCRQLAASFPDGQLYAELRGTSEAPADPAEVLGRLLKALGMDTARLPVSLEERTERYRSILEGRRVLVLLDDAASASQLQPLLPGSPACAVLITARDRLGDLAGAGHLDLDVLDLEEAVELLERIVGAGRVRAEQGAARQIVEYCGRLPLAIRIVGARLATRQRWPLRLLADRLAGEHRRLDELVLADLAVRASLHLSYQGLEPGARSALRRLGYLGVPAFGRWIVAWLLDCGEEKAEELIECLVDAHLADISSVDDLGVVRYRIHDLVRIFARERAEEEDPAAVQTEAVARVLRNWLGIIDQAVADSPPDEIQWQRPAVDVLGTGTVPATPDWFEAEQPALVVGVERAASLGLHDLVCHFASARLGPSFLGVNRFEARERINAAALAAARRAGDLRGEAILLAELGHLRYLQDRFVEAQRHYTQALDVFRQLGEPHGQAVALVGLGTTCREPGRLPEASYFLEQASALVQEIGDKAGIAYVQRLAGSVRLERGDFPGAWTRLAESLDAYRQLGSRRGEGTTLRTMSLYHRAVGELDEALTTAGAALTIFRQLGDRLMTAYAVRTKAKAELRLGRVTETLEPLEWCLSVCQAMGDRWGQAISLRTLGELHLAAGRLDDAEDCLTSAIELWEEMDAPLWRARAERDLALLLEARGLGAAAADVHARALKTFFDHGAREYTELTAVGKAL</sequence>
<dbReference type="InterPro" id="IPR042197">
    <property type="entry name" value="Apaf_helical"/>
</dbReference>
<feature type="DNA-binding region" description="OmpR/PhoB-type" evidence="6">
    <location>
        <begin position="1"/>
        <end position="95"/>
    </location>
</feature>
<dbReference type="SMART" id="SM01043">
    <property type="entry name" value="BTAD"/>
    <property type="match status" value="1"/>
</dbReference>
<dbReference type="SUPFAM" id="SSF48452">
    <property type="entry name" value="TPR-like"/>
    <property type="match status" value="3"/>
</dbReference>
<dbReference type="InterPro" id="IPR005158">
    <property type="entry name" value="BTAD"/>
</dbReference>
<dbReference type="Pfam" id="PF00486">
    <property type="entry name" value="Trans_reg_C"/>
    <property type="match status" value="1"/>
</dbReference>
<keyword evidence="5" id="KW-0804">Transcription</keyword>
<dbReference type="InterPro" id="IPR016032">
    <property type="entry name" value="Sig_transdc_resp-reg_C-effctor"/>
</dbReference>
<protein>
    <submittedName>
        <fullName evidence="8">BTAD domain-containing putative transcriptional regulator</fullName>
    </submittedName>
</protein>
<dbReference type="EMBL" id="JBHSRF010000008">
    <property type="protein sequence ID" value="MFC6081202.1"/>
    <property type="molecule type" value="Genomic_DNA"/>
</dbReference>
<dbReference type="Pfam" id="PF13424">
    <property type="entry name" value="TPR_12"/>
    <property type="match status" value="1"/>
</dbReference>
<dbReference type="PROSITE" id="PS51755">
    <property type="entry name" value="OMPR_PHOB"/>
    <property type="match status" value="1"/>
</dbReference>
<dbReference type="Gene3D" id="1.10.8.430">
    <property type="entry name" value="Helical domain of apoptotic protease-activating factors"/>
    <property type="match status" value="1"/>
</dbReference>
<keyword evidence="9" id="KW-1185">Reference proteome</keyword>
<dbReference type="PANTHER" id="PTHR35807:SF1">
    <property type="entry name" value="TRANSCRIPTIONAL REGULATOR REDD"/>
    <property type="match status" value="1"/>
</dbReference>
<dbReference type="InterPro" id="IPR001867">
    <property type="entry name" value="OmpR/PhoB-type_DNA-bd"/>
</dbReference>
<dbReference type="InterPro" id="IPR036388">
    <property type="entry name" value="WH-like_DNA-bd_sf"/>
</dbReference>